<sequence>MPRLHESAVDLGIEVDKFAGRIEEEKRRIIEMRTHFDHWLKRRLDKEEQKEQDQMLVLEANLERLQKDLSASASAAASVTCEPHLMKALGEVRAAAQRMRKTDALSEYKDKLDRCEEPCCKNSMLEAFIDTWSRRLAEGKHISELPEIIRKLSEEMAWFYSTPVHHLQEEVLETTPNATSHSKVGMSAIEVTENSPISKATCVDLVNEKVRNAVTYPRPLE</sequence>
<accession>A0ABR4Q7S0</accession>
<reference evidence="2 3" key="1">
    <citation type="journal article" date="2022" name="Front. Cell. Infect. Microbiol.">
        <title>The Genomes of Two Strains of Taenia crassiceps the Animal Model for the Study of Human Cysticercosis.</title>
        <authorList>
            <person name="Bobes R.J."/>
            <person name="Estrada K."/>
            <person name="Rios-Valencia D.G."/>
            <person name="Calderon-Gallegos A."/>
            <person name="de la Torre P."/>
            <person name="Carrero J.C."/>
            <person name="Sanchez-Flores A."/>
            <person name="Laclette J.P."/>
        </authorList>
    </citation>
    <scope>NUCLEOTIDE SEQUENCE [LARGE SCALE GENOMIC DNA]</scope>
    <source>
        <strain evidence="2">WFUcys</strain>
    </source>
</reference>
<evidence type="ECO:0000313" key="3">
    <source>
        <dbReference type="Proteomes" id="UP001651158"/>
    </source>
</evidence>
<protein>
    <submittedName>
        <fullName evidence="2">Uncharacterized protein</fullName>
    </submittedName>
</protein>
<dbReference type="EMBL" id="JAKROA010000007">
    <property type="protein sequence ID" value="KAL5105664.1"/>
    <property type="molecule type" value="Genomic_DNA"/>
</dbReference>
<proteinExistence type="predicted"/>
<dbReference type="Proteomes" id="UP001651158">
    <property type="component" value="Unassembled WGS sequence"/>
</dbReference>
<evidence type="ECO:0000313" key="2">
    <source>
        <dbReference type="EMBL" id="KAL5105664.1"/>
    </source>
</evidence>
<keyword evidence="1" id="KW-0175">Coiled coil</keyword>
<evidence type="ECO:0000256" key="1">
    <source>
        <dbReference type="SAM" id="Coils"/>
    </source>
</evidence>
<organism evidence="2 3">
    <name type="scientific">Taenia crassiceps</name>
    <dbReference type="NCBI Taxonomy" id="6207"/>
    <lineage>
        <taxon>Eukaryota</taxon>
        <taxon>Metazoa</taxon>
        <taxon>Spiralia</taxon>
        <taxon>Lophotrochozoa</taxon>
        <taxon>Platyhelminthes</taxon>
        <taxon>Cestoda</taxon>
        <taxon>Eucestoda</taxon>
        <taxon>Cyclophyllidea</taxon>
        <taxon>Taeniidae</taxon>
        <taxon>Taenia</taxon>
    </lineage>
</organism>
<gene>
    <name evidence="2" type="ORF">TcWFU_001550</name>
</gene>
<feature type="coiled-coil region" evidence="1">
    <location>
        <begin position="41"/>
        <end position="68"/>
    </location>
</feature>
<keyword evidence="3" id="KW-1185">Reference proteome</keyword>
<comment type="caution">
    <text evidence="2">The sequence shown here is derived from an EMBL/GenBank/DDBJ whole genome shotgun (WGS) entry which is preliminary data.</text>
</comment>
<name>A0ABR4Q7S0_9CEST</name>